<proteinExistence type="predicted"/>
<sequence length="733" mass="81359">MRPATHDARFAAENCYAAEIQKEHSKHNERITSITAPLSPGGTCQQEVSNEEQKRDCKIDLNVHSVLLYTAENAANADNTPKRYGKCLKLMLTSLKPLDQRRHKLRFWGSKATENSSASTSNLRDLVSRRQPRGPLLRNWFRKASPETIILHRASKALCNLGLAAAEVAMLASVRHRARKAARAGAFAAAAYAYVTAEELSPHASHGSLAAAISKACEDVSGTSLVVKSKNEDYIRLHNLFYHHFKYRGPDYYKPLSPFCTVQDGPEGRLIVHCKMEESSEDSRGFEALGKNSPLILFMKHFPAQPGLEVSAGIRLLEEHDNGLSVTLAPDNGGQIGSLHNVSNKEFVTESVWQGNMLESDWSRPKEMAVNHETVCSCNECAKSECLKSQRENSHGQQQVEKMCVILDENSSAADDAWNLKKIEDHSDIQASSVSQEIGLRSHKICQCSCSDASRISREIHSSTHSALSISPITSNLKWDKADDTIEPEFAVIPDDSSKWNESGHPKLQLADFFCSPELSEQIGIQVRSQAIPLSPTYEATSEMQGKIIRVTGSLLSPIAQFLETYTIEIGSEKNHETDFADKFNRKQNNEATSLKHGDSLLPSLNFREHSRENSRPLAKRPNDVIYSKCCNQMANSSLKEDFSDKLSSNIHNDKVSNSEPHSHLVPFSPRSKPPEFFRRKSSSIKKAANSSASMTDVPNPTDFATLVDFALDLESAFKLDTKRSTVPVGYAY</sequence>
<reference evidence="3" key="1">
    <citation type="journal article" date="2013" name="Genome Announc.">
        <title>Genome sequence of the food spoilage yeast Zygosaccharomyces bailii CLIB 213(T).</title>
        <authorList>
            <person name="Galeote V."/>
            <person name="Bigey F."/>
            <person name="Devillers H."/>
            <person name="Neuveglise C."/>
            <person name="Dequin S."/>
        </authorList>
    </citation>
    <scope>NUCLEOTIDE SEQUENCE [LARGE SCALE GENOMIC DNA]</scope>
    <source>
        <strain evidence="3">CLIB 213 / ATCC 58445 / CBS 680 / CCRC 21525 / NBRC 1098 / NCYC 1416 / NRRL Y-2227</strain>
    </source>
</reference>
<name>A0A8J2XAX6_ZYGB2</name>
<dbReference type="AlphaFoldDB" id="A0A8J2XAX6"/>
<dbReference type="Proteomes" id="UP000019375">
    <property type="component" value="Unassembled WGS sequence"/>
</dbReference>
<gene>
    <name evidence="2" type="ORF">BN860_02806g</name>
</gene>
<feature type="compositionally biased region" description="Low complexity" evidence="1">
    <location>
        <begin position="685"/>
        <end position="694"/>
    </location>
</feature>
<evidence type="ECO:0000313" key="2">
    <source>
        <dbReference type="EMBL" id="CDF91606.1"/>
    </source>
</evidence>
<evidence type="ECO:0000313" key="3">
    <source>
        <dbReference type="Proteomes" id="UP000019375"/>
    </source>
</evidence>
<keyword evidence="3" id="KW-1185">Reference proteome</keyword>
<dbReference type="OrthoDB" id="10449567at2759"/>
<protein>
    <submittedName>
        <fullName evidence="2">ZYBA0S12-02806g1_1</fullName>
    </submittedName>
</protein>
<feature type="region of interest" description="Disordered" evidence="1">
    <location>
        <begin position="655"/>
        <end position="697"/>
    </location>
</feature>
<accession>A0A8J2XAX6</accession>
<organism evidence="2 3">
    <name type="scientific">Zygosaccharomyces bailii (strain CLIB 213 / ATCC 58445 / CBS 680 / BCRC 21525 / NBRC 1098 / NCYC 1416 / NRRL Y-2227)</name>
    <dbReference type="NCBI Taxonomy" id="1333698"/>
    <lineage>
        <taxon>Eukaryota</taxon>
        <taxon>Fungi</taxon>
        <taxon>Dikarya</taxon>
        <taxon>Ascomycota</taxon>
        <taxon>Saccharomycotina</taxon>
        <taxon>Saccharomycetes</taxon>
        <taxon>Saccharomycetales</taxon>
        <taxon>Saccharomycetaceae</taxon>
        <taxon>Zygosaccharomyces</taxon>
    </lineage>
</organism>
<evidence type="ECO:0000256" key="1">
    <source>
        <dbReference type="SAM" id="MobiDB-lite"/>
    </source>
</evidence>
<dbReference type="EMBL" id="HG316465">
    <property type="protein sequence ID" value="CDF91606.1"/>
    <property type="molecule type" value="Genomic_DNA"/>
</dbReference>